<evidence type="ECO:0000256" key="6">
    <source>
        <dbReference type="ARBA" id="ARBA00022598"/>
    </source>
</evidence>
<dbReference type="InterPro" id="IPR033729">
    <property type="entry name" value="SerRS_core"/>
</dbReference>
<dbReference type="PRINTS" id="PR00981">
    <property type="entry name" value="TRNASYNTHSER"/>
</dbReference>
<evidence type="ECO:0000256" key="11">
    <source>
        <dbReference type="ARBA" id="ARBA00039158"/>
    </source>
</evidence>
<dbReference type="InterPro" id="IPR006195">
    <property type="entry name" value="aa-tRNA-synth_II"/>
</dbReference>
<evidence type="ECO:0000313" key="19">
    <source>
        <dbReference type="EMBL" id="MDI5969102.1"/>
    </source>
</evidence>
<dbReference type="EMBL" id="JABXJJ020000008">
    <property type="protein sequence ID" value="MDI5969102.1"/>
    <property type="molecule type" value="Genomic_DNA"/>
</dbReference>
<comment type="pathway">
    <text evidence="2">Aminoacyl-tRNA biosynthesis; selenocysteinyl-tRNA(Sec) biosynthesis; L-seryl-tRNA(Sec) from L-serine and tRNA(Sec): step 1/1.</text>
</comment>
<feature type="region of interest" description="Disordered" evidence="17">
    <location>
        <begin position="52"/>
        <end position="75"/>
    </location>
</feature>
<dbReference type="Gene3D" id="3.30.930.10">
    <property type="entry name" value="Bira Bifunctional Protein, Domain 2"/>
    <property type="match status" value="1"/>
</dbReference>
<dbReference type="InterPro" id="IPR015866">
    <property type="entry name" value="Ser-tRNA-synth_1_N"/>
</dbReference>
<gene>
    <name evidence="19" type="primary">serS</name>
    <name evidence="19" type="ORF">POF50_007045</name>
</gene>
<evidence type="ECO:0000256" key="3">
    <source>
        <dbReference type="ARBA" id="ARBA00010728"/>
    </source>
</evidence>
<dbReference type="Pfam" id="PF02403">
    <property type="entry name" value="Seryl_tRNA_N"/>
    <property type="match status" value="1"/>
</dbReference>
<keyword evidence="5" id="KW-0963">Cytoplasm</keyword>
<dbReference type="AlphaFoldDB" id="A0AA90K866"/>
<sequence length="436" mass="46977">MHDIRELIAPETEAVRRLKRRGYDLDIGAVTAAHGRRTAAQAEVTRLRTELKAVSRTRPAPAAGAGTADGGAPADREALRELRRAVQAAEARARTAEEETAALMLGVPNIPLDSVPDGSSEQDAVQLRCGGPPVREIPGGARHHAEIGERLGILDTARAARLSGARFSVSRGAGARLERALASFLLDLHTGEHGYTEYCVPFLVNRETMTGTGQLPKFEEDLFATRVGERELFLIPTAEVPLTNLVAGEVLDAKDLPLALTAHTPCFRAEAGSHGRDTRGLLRLHQFEKVELVRICASPQDARQQMELMVGHAEECLCRLELPYRVVLLPAGDMGFSARATYDIEVWLPGSAAYREISSVSDCGTFQARRAGIRQRAERNRKTPVCTLNGSALPIGRTVAALLENGLRADGSVVLPDALVPYTGFRVITPGGRTGA</sequence>
<evidence type="ECO:0000256" key="2">
    <source>
        <dbReference type="ARBA" id="ARBA00005045"/>
    </source>
</evidence>
<evidence type="ECO:0000256" key="14">
    <source>
        <dbReference type="NCBIfam" id="TIGR00414"/>
    </source>
</evidence>
<feature type="binding site" evidence="15">
    <location>
        <position position="237"/>
    </location>
    <ligand>
        <name>L-serine</name>
        <dbReference type="ChEBI" id="CHEBI:33384"/>
    </ligand>
</feature>
<dbReference type="GO" id="GO:0005737">
    <property type="term" value="C:cytoplasm"/>
    <property type="evidence" value="ECO:0007669"/>
    <property type="project" value="UniProtKB-SubCell"/>
</dbReference>
<evidence type="ECO:0000259" key="18">
    <source>
        <dbReference type="PROSITE" id="PS50862"/>
    </source>
</evidence>
<evidence type="ECO:0000256" key="9">
    <source>
        <dbReference type="ARBA" id="ARBA00022917"/>
    </source>
</evidence>
<feature type="binding site" evidence="16">
    <location>
        <begin position="268"/>
        <end position="270"/>
    </location>
    <ligand>
        <name>ATP</name>
        <dbReference type="ChEBI" id="CHEBI:30616"/>
    </ligand>
</feature>
<evidence type="ECO:0000256" key="1">
    <source>
        <dbReference type="ARBA" id="ARBA00004496"/>
    </source>
</evidence>
<dbReference type="Pfam" id="PF00587">
    <property type="entry name" value="tRNA-synt_2b"/>
    <property type="match status" value="1"/>
</dbReference>
<organism evidence="19">
    <name type="scientific">Streptantibioticus silvisoli</name>
    <dbReference type="NCBI Taxonomy" id="2705255"/>
    <lineage>
        <taxon>Bacteria</taxon>
        <taxon>Bacillati</taxon>
        <taxon>Actinomycetota</taxon>
        <taxon>Actinomycetes</taxon>
        <taxon>Kitasatosporales</taxon>
        <taxon>Streptomycetaceae</taxon>
        <taxon>Streptantibioticus</taxon>
    </lineage>
</organism>
<evidence type="ECO:0000256" key="12">
    <source>
        <dbReference type="ARBA" id="ARBA00047929"/>
    </source>
</evidence>
<keyword evidence="10" id="KW-0030">Aminoacyl-tRNA synthetase</keyword>
<dbReference type="SUPFAM" id="SSF46589">
    <property type="entry name" value="tRNA-binding arm"/>
    <property type="match status" value="1"/>
</dbReference>
<dbReference type="GO" id="GO:0006434">
    <property type="term" value="P:seryl-tRNA aminoacylation"/>
    <property type="evidence" value="ECO:0007669"/>
    <property type="project" value="UniProtKB-UniRule"/>
</dbReference>
<dbReference type="EC" id="6.1.1.11" evidence="4 14"/>
<evidence type="ECO:0000256" key="10">
    <source>
        <dbReference type="ARBA" id="ARBA00023146"/>
    </source>
</evidence>
<dbReference type="CDD" id="cd00770">
    <property type="entry name" value="SerRS_core"/>
    <property type="match status" value="1"/>
</dbReference>
<dbReference type="InterPro" id="IPR042103">
    <property type="entry name" value="SerRS_1_N_sf"/>
</dbReference>
<proteinExistence type="inferred from homology"/>
<keyword evidence="9" id="KW-0648">Protein biosynthesis</keyword>
<feature type="binding site" evidence="15">
    <location>
        <position position="291"/>
    </location>
    <ligand>
        <name>L-serine</name>
        <dbReference type="ChEBI" id="CHEBI:33384"/>
    </ligand>
</feature>
<comment type="catalytic activity">
    <reaction evidence="13">
        <text>tRNA(Ser) + L-serine + ATP = L-seryl-tRNA(Ser) + AMP + diphosphate + H(+)</text>
        <dbReference type="Rhea" id="RHEA:12292"/>
        <dbReference type="Rhea" id="RHEA-COMP:9669"/>
        <dbReference type="Rhea" id="RHEA-COMP:9703"/>
        <dbReference type="ChEBI" id="CHEBI:15378"/>
        <dbReference type="ChEBI" id="CHEBI:30616"/>
        <dbReference type="ChEBI" id="CHEBI:33019"/>
        <dbReference type="ChEBI" id="CHEBI:33384"/>
        <dbReference type="ChEBI" id="CHEBI:78442"/>
        <dbReference type="ChEBI" id="CHEBI:78533"/>
        <dbReference type="ChEBI" id="CHEBI:456215"/>
        <dbReference type="EC" id="6.1.1.11"/>
    </reaction>
</comment>
<dbReference type="PROSITE" id="PS50862">
    <property type="entry name" value="AA_TRNA_LIGASE_II"/>
    <property type="match status" value="1"/>
</dbReference>
<feature type="binding site" evidence="16">
    <location>
        <begin position="356"/>
        <end position="359"/>
    </location>
    <ligand>
        <name>ATP</name>
        <dbReference type="ChEBI" id="CHEBI:30616"/>
    </ligand>
</feature>
<comment type="catalytic activity">
    <reaction evidence="12">
        <text>tRNA(Sec) + L-serine + ATP = L-seryl-tRNA(Sec) + AMP + diphosphate + H(+)</text>
        <dbReference type="Rhea" id="RHEA:42580"/>
        <dbReference type="Rhea" id="RHEA-COMP:9742"/>
        <dbReference type="Rhea" id="RHEA-COMP:10128"/>
        <dbReference type="ChEBI" id="CHEBI:15378"/>
        <dbReference type="ChEBI" id="CHEBI:30616"/>
        <dbReference type="ChEBI" id="CHEBI:33019"/>
        <dbReference type="ChEBI" id="CHEBI:33384"/>
        <dbReference type="ChEBI" id="CHEBI:78442"/>
        <dbReference type="ChEBI" id="CHEBI:78533"/>
        <dbReference type="ChEBI" id="CHEBI:456215"/>
        <dbReference type="EC" id="6.1.1.11"/>
    </reaction>
</comment>
<dbReference type="SUPFAM" id="SSF55681">
    <property type="entry name" value="Class II aaRS and biotin synthetases"/>
    <property type="match status" value="1"/>
</dbReference>
<evidence type="ECO:0000256" key="15">
    <source>
        <dbReference type="PIRSR" id="PIRSR001529-1"/>
    </source>
</evidence>
<dbReference type="GO" id="GO:0004828">
    <property type="term" value="F:serine-tRNA ligase activity"/>
    <property type="evidence" value="ECO:0007669"/>
    <property type="project" value="UniProtKB-UniRule"/>
</dbReference>
<dbReference type="GO" id="GO:0005524">
    <property type="term" value="F:ATP binding"/>
    <property type="evidence" value="ECO:0007669"/>
    <property type="project" value="UniProtKB-KW"/>
</dbReference>
<comment type="subcellular location">
    <subcellularLocation>
        <location evidence="1">Cytoplasm</location>
    </subcellularLocation>
</comment>
<evidence type="ECO:0000256" key="7">
    <source>
        <dbReference type="ARBA" id="ARBA00022741"/>
    </source>
</evidence>
<dbReference type="NCBIfam" id="TIGR00414">
    <property type="entry name" value="serS"/>
    <property type="match status" value="1"/>
</dbReference>
<feature type="compositionally biased region" description="Low complexity" evidence="17">
    <location>
        <begin position="56"/>
        <end position="73"/>
    </location>
</feature>
<dbReference type="RefSeq" id="WP_271315844.1">
    <property type="nucleotide sequence ID" value="NZ_JABXJJ020000008.1"/>
</dbReference>
<dbReference type="PANTHER" id="PTHR43697:SF1">
    <property type="entry name" value="SERINE--TRNA LIGASE"/>
    <property type="match status" value="1"/>
</dbReference>
<keyword evidence="6 19" id="KW-0436">Ligase</keyword>
<evidence type="ECO:0000256" key="17">
    <source>
        <dbReference type="SAM" id="MobiDB-lite"/>
    </source>
</evidence>
<feature type="binding site" evidence="15">
    <location>
        <position position="268"/>
    </location>
    <ligand>
        <name>L-serine</name>
        <dbReference type="ChEBI" id="CHEBI:33384"/>
    </ligand>
</feature>
<dbReference type="PANTHER" id="PTHR43697">
    <property type="entry name" value="SERYL-TRNA SYNTHETASE"/>
    <property type="match status" value="1"/>
</dbReference>
<dbReference type="InterPro" id="IPR010978">
    <property type="entry name" value="tRNA-bd_arm"/>
</dbReference>
<accession>A0AA90K866</accession>
<evidence type="ECO:0000256" key="8">
    <source>
        <dbReference type="ARBA" id="ARBA00022840"/>
    </source>
</evidence>
<keyword evidence="8 16" id="KW-0067">ATP-binding</keyword>
<feature type="binding site" evidence="15">
    <location>
        <position position="389"/>
    </location>
    <ligand>
        <name>L-serine</name>
        <dbReference type="ChEBI" id="CHEBI:33384"/>
    </ligand>
</feature>
<feature type="domain" description="Aminoacyl-transfer RNA synthetases class-II family profile" evidence="18">
    <location>
        <begin position="143"/>
        <end position="416"/>
    </location>
</feature>
<evidence type="ECO:0000256" key="4">
    <source>
        <dbReference type="ARBA" id="ARBA00012840"/>
    </source>
</evidence>
<dbReference type="PIRSF" id="PIRSF001529">
    <property type="entry name" value="Ser-tRNA-synth_IIa"/>
    <property type="match status" value="1"/>
</dbReference>
<dbReference type="InterPro" id="IPR002317">
    <property type="entry name" value="Ser-tRNA-ligase_type_1"/>
</dbReference>
<dbReference type="InterPro" id="IPR045864">
    <property type="entry name" value="aa-tRNA-synth_II/BPL/LPL"/>
</dbReference>
<dbReference type="InterPro" id="IPR002314">
    <property type="entry name" value="aa-tRNA-synt_IIb"/>
</dbReference>
<dbReference type="Gene3D" id="1.10.287.40">
    <property type="entry name" value="Serine-tRNA synthetase, tRNA binding domain"/>
    <property type="match status" value="1"/>
</dbReference>
<keyword evidence="7" id="KW-0547">Nucleotide-binding</keyword>
<comment type="similarity">
    <text evidence="3">Belongs to the class-II aminoacyl-tRNA synthetase family. Type-1 seryl-tRNA synthetase subfamily.</text>
</comment>
<evidence type="ECO:0000256" key="13">
    <source>
        <dbReference type="ARBA" id="ARBA00048823"/>
    </source>
</evidence>
<evidence type="ECO:0000256" key="5">
    <source>
        <dbReference type="ARBA" id="ARBA00022490"/>
    </source>
</evidence>
<protein>
    <recommendedName>
        <fullName evidence="11 14">Serine--tRNA ligase</fullName>
        <ecNumber evidence="4 14">6.1.1.11</ecNumber>
    </recommendedName>
</protein>
<comment type="caution">
    <text evidence="19">The sequence shown here is derived from an EMBL/GenBank/DDBJ whole genome shotgun (WGS) entry which is preliminary data.</text>
</comment>
<reference evidence="19" key="1">
    <citation type="submission" date="2023-05" db="EMBL/GenBank/DDBJ databases">
        <title>Streptantibioticus silvisoli sp. nov., acidotolerant actinomycetes 1 from pine litter.</title>
        <authorList>
            <person name="Swiecimska M."/>
            <person name="Golinska P."/>
            <person name="Sangal V."/>
            <person name="Wachnowicz B."/>
            <person name="Goodfellow M."/>
        </authorList>
    </citation>
    <scope>NUCLEOTIDE SEQUENCE</scope>
    <source>
        <strain evidence="19">SL13</strain>
    </source>
</reference>
<evidence type="ECO:0000256" key="16">
    <source>
        <dbReference type="PIRSR" id="PIRSR001529-2"/>
    </source>
</evidence>
<name>A0AA90K866_9ACTN</name>